<dbReference type="AlphaFoldDB" id="A0A1G2AXN9"/>
<proteinExistence type="predicted"/>
<evidence type="ECO:0000313" key="2">
    <source>
        <dbReference type="EMBL" id="OGY81711.1"/>
    </source>
</evidence>
<dbReference type="PANTHER" id="PTHR12526:SF630">
    <property type="entry name" value="GLYCOSYLTRANSFERASE"/>
    <property type="match status" value="1"/>
</dbReference>
<evidence type="ECO:0000313" key="3">
    <source>
        <dbReference type="Proteomes" id="UP000176952"/>
    </source>
</evidence>
<dbReference type="SUPFAM" id="SSF53756">
    <property type="entry name" value="UDP-Glycosyltransferase/glycogen phosphorylase"/>
    <property type="match status" value="1"/>
</dbReference>
<dbReference type="Pfam" id="PF13524">
    <property type="entry name" value="Glyco_trans_1_2"/>
    <property type="match status" value="1"/>
</dbReference>
<reference evidence="2 3" key="1">
    <citation type="journal article" date="2016" name="Nat. Commun.">
        <title>Thousands of microbial genomes shed light on interconnected biogeochemical processes in an aquifer system.</title>
        <authorList>
            <person name="Anantharaman K."/>
            <person name="Brown C.T."/>
            <person name="Hug L.A."/>
            <person name="Sharon I."/>
            <person name="Castelle C.J."/>
            <person name="Probst A.J."/>
            <person name="Thomas B.C."/>
            <person name="Singh A."/>
            <person name="Wilkins M.J."/>
            <person name="Karaoz U."/>
            <person name="Brodie E.L."/>
            <person name="Williams K.H."/>
            <person name="Hubbard S.S."/>
            <person name="Banfield J.F."/>
        </authorList>
    </citation>
    <scope>NUCLEOTIDE SEQUENCE [LARGE SCALE GENOMIC DNA]</scope>
</reference>
<evidence type="ECO:0000259" key="1">
    <source>
        <dbReference type="Pfam" id="PF13524"/>
    </source>
</evidence>
<dbReference type="Gene3D" id="3.40.50.2000">
    <property type="entry name" value="Glycogen Phosphorylase B"/>
    <property type="match status" value="1"/>
</dbReference>
<dbReference type="EMBL" id="MHKD01000042">
    <property type="protein sequence ID" value="OGY81711.1"/>
    <property type="molecule type" value="Genomic_DNA"/>
</dbReference>
<comment type="caution">
    <text evidence="2">The sequence shown here is derived from an EMBL/GenBank/DDBJ whole genome shotgun (WGS) entry which is preliminary data.</text>
</comment>
<dbReference type="Proteomes" id="UP000176952">
    <property type="component" value="Unassembled WGS sequence"/>
</dbReference>
<feature type="domain" description="Spore protein YkvP/CgeB glycosyl transferase-like" evidence="1">
    <location>
        <begin position="254"/>
        <end position="399"/>
    </location>
</feature>
<name>A0A1G2AXN9_9BACT</name>
<sequence>MSLRKNEPIDIVMLNMSADFEWHGSSVSWLRRFVRWQPALAKKFYAGVFNRNLAILEALSKDKRVRQILSVDFVPQTVKRKLKEYILAGLWQGGRNVAVRGLTYKVTRQSVSSKVYTFSGLTLDHVPEIMKKLQFHNVVLWSYNPLEVDCFRSIPHDVAVFDAVDDWSHHPEYVVIRDRIRQNYRTIATHARAIFTVAKDLHSLFPGHASVHWISNGVDSDHYAAQRPRPAEFSDIMQPIIGYHGIIQSRLDVELLEDVVAAHPEWAFVFVGLVWPGAGAAKLQKYPNVRFLGQKTYAELPAYIQHFDVGILPHRVDAFTKTMNPMKIYEYLACGKPVVSTPVAGVDLFPEYIQVALTAEEFSFHIKRVLEMNSEAQGGARQQAVAPHTWTRRVHAMLDILLA</sequence>
<dbReference type="InterPro" id="IPR055259">
    <property type="entry name" value="YkvP/CgeB_Glyco_trans-like"/>
</dbReference>
<protein>
    <recommendedName>
        <fullName evidence="1">Spore protein YkvP/CgeB glycosyl transferase-like domain-containing protein</fullName>
    </recommendedName>
</protein>
<gene>
    <name evidence="2" type="ORF">A3F54_01460</name>
</gene>
<dbReference type="STRING" id="1798542.A3F54_01460"/>
<organism evidence="2 3">
    <name type="scientific">Candidatus Kerfeldbacteria bacterium RIFCSPHIGHO2_12_FULL_48_17</name>
    <dbReference type="NCBI Taxonomy" id="1798542"/>
    <lineage>
        <taxon>Bacteria</taxon>
        <taxon>Candidatus Kerfeldiibacteriota</taxon>
    </lineage>
</organism>
<dbReference type="PANTHER" id="PTHR12526">
    <property type="entry name" value="GLYCOSYLTRANSFERASE"/>
    <property type="match status" value="1"/>
</dbReference>
<accession>A0A1G2AXN9</accession>